<dbReference type="RefSeq" id="WP_132601060.1">
    <property type="nucleotide sequence ID" value="NZ_NRRP01000006.1"/>
</dbReference>
<dbReference type="EMBL" id="SLXL01000003">
    <property type="protein sequence ID" value="TCP25287.1"/>
    <property type="molecule type" value="Genomic_DNA"/>
</dbReference>
<protein>
    <submittedName>
        <fullName evidence="4">Periplasmic chaperone for outer membrane proteins Skp</fullName>
    </submittedName>
</protein>
<dbReference type="AlphaFoldDB" id="A0A4R2NTT7"/>
<evidence type="ECO:0000256" key="2">
    <source>
        <dbReference type="SAM" id="MobiDB-lite"/>
    </source>
</evidence>
<dbReference type="InterPro" id="IPR024930">
    <property type="entry name" value="Skp_dom_sf"/>
</dbReference>
<feature type="signal peptide" evidence="3">
    <location>
        <begin position="1"/>
        <end position="23"/>
    </location>
</feature>
<dbReference type="GO" id="GO:0051082">
    <property type="term" value="F:unfolded protein binding"/>
    <property type="evidence" value="ECO:0007669"/>
    <property type="project" value="InterPro"/>
</dbReference>
<dbReference type="InterPro" id="IPR005632">
    <property type="entry name" value="Chaperone_Skp"/>
</dbReference>
<organism evidence="4 5">
    <name type="scientific">Rhodovulum adriaticum</name>
    <name type="common">Rhodopseudomonas adriatica</name>
    <dbReference type="NCBI Taxonomy" id="35804"/>
    <lineage>
        <taxon>Bacteria</taxon>
        <taxon>Pseudomonadati</taxon>
        <taxon>Pseudomonadota</taxon>
        <taxon>Alphaproteobacteria</taxon>
        <taxon>Rhodobacterales</taxon>
        <taxon>Paracoccaceae</taxon>
        <taxon>Rhodovulum</taxon>
    </lineage>
</organism>
<feature type="region of interest" description="Disordered" evidence="2">
    <location>
        <begin position="173"/>
        <end position="199"/>
    </location>
</feature>
<name>A0A4R2NTT7_RHOAD</name>
<evidence type="ECO:0000313" key="4">
    <source>
        <dbReference type="EMBL" id="TCP25287.1"/>
    </source>
</evidence>
<accession>A0A4R2NTT7</accession>
<keyword evidence="3" id="KW-0732">Signal</keyword>
<dbReference type="SMART" id="SM00935">
    <property type="entry name" value="OmpH"/>
    <property type="match status" value="1"/>
</dbReference>
<feature type="compositionally biased region" description="Acidic residues" evidence="2">
    <location>
        <begin position="175"/>
        <end position="191"/>
    </location>
</feature>
<reference evidence="4 5" key="1">
    <citation type="submission" date="2019-03" db="EMBL/GenBank/DDBJ databases">
        <title>Genomic Encyclopedia of Type Strains, Phase IV (KMG-IV): sequencing the most valuable type-strain genomes for metagenomic binning, comparative biology and taxonomic classification.</title>
        <authorList>
            <person name="Goeker M."/>
        </authorList>
    </citation>
    <scope>NUCLEOTIDE SEQUENCE [LARGE SCALE GENOMIC DNA]</scope>
    <source>
        <strain evidence="4 5">DSM 2781</strain>
    </source>
</reference>
<feature type="chain" id="PRO_5020317717" evidence="3">
    <location>
        <begin position="24"/>
        <end position="199"/>
    </location>
</feature>
<dbReference type="Pfam" id="PF03938">
    <property type="entry name" value="OmpH"/>
    <property type="match status" value="1"/>
</dbReference>
<keyword evidence="1" id="KW-0175">Coiled coil</keyword>
<gene>
    <name evidence="4" type="ORF">EV656_10336</name>
</gene>
<sequence>MLSRGLLLAACLAAFVLAGAVQAQDTRAPLLSPVLVLDRERLFAESQAGQAVLAQAEAERAELAAENRRIEAELTEEERALTEQRPILPPEEFRALAQAFDEKVVAIRRAQDKKGLELTQRRERLQQEFYRDALPIIAGLVRDSGAVLVMDRSAALLVADQIDITDAAIAQIDAQLDDDQTPPTAEDDATPDDGPAAQP</sequence>
<dbReference type="OrthoDB" id="7868372at2"/>
<keyword evidence="5" id="KW-1185">Reference proteome</keyword>
<proteinExistence type="predicted"/>
<comment type="caution">
    <text evidence="4">The sequence shown here is derived from an EMBL/GenBank/DDBJ whole genome shotgun (WGS) entry which is preliminary data.</text>
</comment>
<dbReference type="Gene3D" id="3.30.910.20">
    <property type="entry name" value="Skp domain"/>
    <property type="match status" value="1"/>
</dbReference>
<evidence type="ECO:0000256" key="1">
    <source>
        <dbReference type="SAM" id="Coils"/>
    </source>
</evidence>
<dbReference type="SUPFAM" id="SSF111384">
    <property type="entry name" value="OmpH-like"/>
    <property type="match status" value="1"/>
</dbReference>
<dbReference type="Proteomes" id="UP000295733">
    <property type="component" value="Unassembled WGS sequence"/>
</dbReference>
<evidence type="ECO:0000256" key="3">
    <source>
        <dbReference type="SAM" id="SignalP"/>
    </source>
</evidence>
<evidence type="ECO:0000313" key="5">
    <source>
        <dbReference type="Proteomes" id="UP000295733"/>
    </source>
</evidence>
<feature type="coiled-coil region" evidence="1">
    <location>
        <begin position="53"/>
        <end position="80"/>
    </location>
</feature>